<dbReference type="EMBL" id="JBHSKV010000018">
    <property type="protein sequence ID" value="MFC5135777.1"/>
    <property type="molecule type" value="Genomic_DNA"/>
</dbReference>
<name>A0ABD5QUK2_9EURY</name>
<evidence type="ECO:0000313" key="4">
    <source>
        <dbReference type="Proteomes" id="UP001596145"/>
    </source>
</evidence>
<dbReference type="InterPro" id="IPR041698">
    <property type="entry name" value="Methyltransf_25"/>
</dbReference>
<evidence type="ECO:0000256" key="1">
    <source>
        <dbReference type="SAM" id="MobiDB-lite"/>
    </source>
</evidence>
<dbReference type="GO" id="GO:0032259">
    <property type="term" value="P:methylation"/>
    <property type="evidence" value="ECO:0007669"/>
    <property type="project" value="UniProtKB-KW"/>
</dbReference>
<dbReference type="InterPro" id="IPR029063">
    <property type="entry name" value="SAM-dependent_MTases_sf"/>
</dbReference>
<feature type="compositionally biased region" description="Basic and acidic residues" evidence="1">
    <location>
        <begin position="202"/>
        <end position="220"/>
    </location>
</feature>
<accession>A0ABD5QUK2</accession>
<organism evidence="3 4">
    <name type="scientific">Halorubrum glutamatedens</name>
    <dbReference type="NCBI Taxonomy" id="2707018"/>
    <lineage>
        <taxon>Archaea</taxon>
        <taxon>Methanobacteriati</taxon>
        <taxon>Methanobacteriota</taxon>
        <taxon>Stenosarchaea group</taxon>
        <taxon>Halobacteria</taxon>
        <taxon>Halobacteriales</taxon>
        <taxon>Haloferacaceae</taxon>
        <taxon>Halorubrum</taxon>
    </lineage>
</organism>
<feature type="region of interest" description="Disordered" evidence="1">
    <location>
        <begin position="199"/>
        <end position="220"/>
    </location>
</feature>
<keyword evidence="4" id="KW-1185">Reference proteome</keyword>
<feature type="domain" description="Methyltransferase" evidence="2">
    <location>
        <begin position="46"/>
        <end position="110"/>
    </location>
</feature>
<reference evidence="3 4" key="1">
    <citation type="journal article" date="2019" name="Int. J. Syst. Evol. Microbiol.">
        <title>The Global Catalogue of Microorganisms (GCM) 10K type strain sequencing project: providing services to taxonomists for standard genome sequencing and annotation.</title>
        <authorList>
            <consortium name="The Broad Institute Genomics Platform"/>
            <consortium name="The Broad Institute Genome Sequencing Center for Infectious Disease"/>
            <person name="Wu L."/>
            <person name="Ma J."/>
        </authorList>
    </citation>
    <scope>NUCLEOTIDE SEQUENCE [LARGE SCALE GENOMIC DNA]</scope>
    <source>
        <strain evidence="3 4">CGMCC 1.16026</strain>
    </source>
</reference>
<protein>
    <submittedName>
        <fullName evidence="3">Class I SAM-dependent methyltransferase</fullName>
        <ecNumber evidence="3">2.1.1.-</ecNumber>
    </submittedName>
</protein>
<dbReference type="AlphaFoldDB" id="A0ABD5QUK2"/>
<gene>
    <name evidence="3" type="ORF">ACFPJA_13755</name>
</gene>
<comment type="caution">
    <text evidence="3">The sequence shown here is derived from an EMBL/GenBank/DDBJ whole genome shotgun (WGS) entry which is preliminary data.</text>
</comment>
<dbReference type="SUPFAM" id="SSF53335">
    <property type="entry name" value="S-adenosyl-L-methionine-dependent methyltransferases"/>
    <property type="match status" value="1"/>
</dbReference>
<keyword evidence="3" id="KW-0489">Methyltransferase</keyword>
<proteinExistence type="predicted"/>
<dbReference type="Proteomes" id="UP001596145">
    <property type="component" value="Unassembled WGS sequence"/>
</dbReference>
<dbReference type="CDD" id="cd02440">
    <property type="entry name" value="AdoMet_MTases"/>
    <property type="match status" value="1"/>
</dbReference>
<dbReference type="GO" id="GO:0008168">
    <property type="term" value="F:methyltransferase activity"/>
    <property type="evidence" value="ECO:0007669"/>
    <property type="project" value="UniProtKB-KW"/>
</dbReference>
<dbReference type="Gene3D" id="3.40.50.150">
    <property type="entry name" value="Vaccinia Virus protein VP39"/>
    <property type="match status" value="1"/>
</dbReference>
<sequence length="265" mass="28226">MTGGDATTPYTRHAGFYDRIAADAPIVAGLRRRVVDVLDPGRGDVVVEMGCGTGANLSPLRDRVGPGGTVIGLDVSAGMLDRARGRIERAGWRNVHVARADARRSPIPTGADVDDGNERFRSIEVDAVLATFLTGMLEDPAGAVDGWCGLVADTRGGPDRSRRRSGRVCIAGLARSTRPLGRLLNPGFAGIVRAAAPSGWDDGLRDGNDQEGRGDREKRKRRAVEVLDERALAAHRRIHERCSDATTTREIAGFARVTAGTVDPS</sequence>
<dbReference type="EC" id="2.1.1.-" evidence="3"/>
<keyword evidence="3" id="KW-0808">Transferase</keyword>
<dbReference type="RefSeq" id="WP_122105280.1">
    <property type="nucleotide sequence ID" value="NZ_JBHSKV010000018.1"/>
</dbReference>
<evidence type="ECO:0000313" key="3">
    <source>
        <dbReference type="EMBL" id="MFC5135777.1"/>
    </source>
</evidence>
<dbReference type="Pfam" id="PF13649">
    <property type="entry name" value="Methyltransf_25"/>
    <property type="match status" value="1"/>
</dbReference>
<evidence type="ECO:0000259" key="2">
    <source>
        <dbReference type="Pfam" id="PF13649"/>
    </source>
</evidence>